<evidence type="ECO:0000313" key="2">
    <source>
        <dbReference type="Proteomes" id="UP000271193"/>
    </source>
</evidence>
<dbReference type="Proteomes" id="UP000271193">
    <property type="component" value="Chromosome"/>
</dbReference>
<name>A0A3G6T868_9FLAO</name>
<sequence length="68" mass="7882">MKNFLTLTIFIFLSCSGANNQNKETKIIEKYFNSHKFTNSKENFNKINVDLLGIKSEKLQDGYNDFLA</sequence>
<dbReference type="KEGG" id="cben:EG339_13290"/>
<reference evidence="2" key="1">
    <citation type="submission" date="2018-11" db="EMBL/GenBank/DDBJ databases">
        <title>Proposal to divide the Flavobacteriaceae and reorganize its genera based on Amino Acid Identity values calculated from whole genome sequences.</title>
        <authorList>
            <person name="Nicholson A.C."/>
            <person name="Gulvik C.A."/>
            <person name="Whitney A.M."/>
            <person name="Humrighouse B.W."/>
            <person name="Bell M."/>
            <person name="Holmes B."/>
            <person name="Steigerwalt A.G."/>
            <person name="Villarma A."/>
            <person name="Sheth M."/>
            <person name="Batra D."/>
            <person name="Pryor J."/>
            <person name="Bernardet J.-F."/>
            <person name="Hugo C."/>
            <person name="Kampfer P."/>
            <person name="Newman J."/>
            <person name="McQuiston J.R."/>
        </authorList>
    </citation>
    <scope>NUCLEOTIDE SEQUENCE [LARGE SCALE GENOMIC DNA]</scope>
    <source>
        <strain evidence="2">G0229</strain>
    </source>
</reference>
<dbReference type="PROSITE" id="PS51257">
    <property type="entry name" value="PROKAR_LIPOPROTEIN"/>
    <property type="match status" value="1"/>
</dbReference>
<keyword evidence="2" id="KW-1185">Reference proteome</keyword>
<dbReference type="RefSeq" id="WP_123870446.1">
    <property type="nucleotide sequence ID" value="NZ_CP033932.1"/>
</dbReference>
<dbReference type="EMBL" id="CP033932">
    <property type="protein sequence ID" value="AZB25485.1"/>
    <property type="molecule type" value="Genomic_DNA"/>
</dbReference>
<accession>A0A3G6T868</accession>
<dbReference type="GeneID" id="99065779"/>
<proteinExistence type="predicted"/>
<organism evidence="1 2">
    <name type="scientific">Chryseobacterium bernardetii</name>
    <dbReference type="NCBI Taxonomy" id="1241978"/>
    <lineage>
        <taxon>Bacteria</taxon>
        <taxon>Pseudomonadati</taxon>
        <taxon>Bacteroidota</taxon>
        <taxon>Flavobacteriia</taxon>
        <taxon>Flavobacteriales</taxon>
        <taxon>Weeksellaceae</taxon>
        <taxon>Chryseobacterium group</taxon>
        <taxon>Chryseobacterium</taxon>
    </lineage>
</organism>
<evidence type="ECO:0000313" key="1">
    <source>
        <dbReference type="EMBL" id="AZB25485.1"/>
    </source>
</evidence>
<dbReference type="AlphaFoldDB" id="A0A3G6T868"/>
<protein>
    <submittedName>
        <fullName evidence="1">Uncharacterized protein</fullName>
    </submittedName>
</protein>
<gene>
    <name evidence="1" type="ORF">EG339_13290</name>
</gene>